<keyword evidence="1" id="KW-1133">Transmembrane helix</keyword>
<evidence type="ECO:0008006" key="4">
    <source>
        <dbReference type="Google" id="ProtNLM"/>
    </source>
</evidence>
<organism evidence="2 3">
    <name type="scientific">Mahella australiensis (strain DSM 15567 / CIP 107919 / 50-1 BON)</name>
    <dbReference type="NCBI Taxonomy" id="697281"/>
    <lineage>
        <taxon>Bacteria</taxon>
        <taxon>Bacillati</taxon>
        <taxon>Bacillota</taxon>
        <taxon>Clostridia</taxon>
        <taxon>Thermoanaerobacterales</taxon>
        <taxon>Thermoanaerobacterales Family IV. Incertae Sedis</taxon>
        <taxon>Mahella</taxon>
    </lineage>
</organism>
<feature type="transmembrane region" description="Helical" evidence="1">
    <location>
        <begin position="12"/>
        <end position="34"/>
    </location>
</feature>
<dbReference type="EMBL" id="CP002360">
    <property type="protein sequence ID" value="AEE96842.1"/>
    <property type="molecule type" value="Genomic_DNA"/>
</dbReference>
<dbReference type="KEGG" id="mas:Mahau_1661"/>
<name>F3ZZL6_MAHA5</name>
<protein>
    <recommendedName>
        <fullName evidence="4">DUF4829 domain-containing protein</fullName>
    </recommendedName>
</protein>
<evidence type="ECO:0000256" key="1">
    <source>
        <dbReference type="SAM" id="Phobius"/>
    </source>
</evidence>
<sequence>MLKILERLAVYTLTRVVLIALIATLLVFSGITAYNLSNIYITVNEAMDKQAQAVLDDLPIEQLNKYFTSNYLNNEFYQLKKRYQSLDIASYKHSSKVHINILAPWAKEAYIMVEDIITDIVLVPRQDEDGNVVKQVIPKWNNSSKRLHMVYTDGRWKIDGVVK</sequence>
<evidence type="ECO:0000313" key="2">
    <source>
        <dbReference type="EMBL" id="AEE96842.1"/>
    </source>
</evidence>
<evidence type="ECO:0000313" key="3">
    <source>
        <dbReference type="Proteomes" id="UP000008457"/>
    </source>
</evidence>
<keyword evidence="1" id="KW-0812">Transmembrane</keyword>
<dbReference type="Proteomes" id="UP000008457">
    <property type="component" value="Chromosome"/>
</dbReference>
<dbReference type="STRING" id="697281.Mahau_1661"/>
<dbReference type="HOGENOM" id="CLU_1625095_0_0_9"/>
<reference evidence="3" key="1">
    <citation type="submission" date="2010-11" db="EMBL/GenBank/DDBJ databases">
        <title>The complete genome of Mahella australiensis DSM 15567.</title>
        <authorList>
            <consortium name="US DOE Joint Genome Institute (JGI-PGF)"/>
            <person name="Lucas S."/>
            <person name="Copeland A."/>
            <person name="Lapidus A."/>
            <person name="Bruce D."/>
            <person name="Goodwin L."/>
            <person name="Pitluck S."/>
            <person name="Kyrpides N."/>
            <person name="Mavromatis K."/>
            <person name="Pagani I."/>
            <person name="Ivanova N."/>
            <person name="Teshima H."/>
            <person name="Brettin T."/>
            <person name="Detter J.C."/>
            <person name="Han C."/>
            <person name="Tapia R."/>
            <person name="Land M."/>
            <person name="Hauser L."/>
            <person name="Markowitz V."/>
            <person name="Cheng J.-F."/>
            <person name="Hugenholtz P."/>
            <person name="Woyke T."/>
            <person name="Wu D."/>
            <person name="Spring S."/>
            <person name="Pukall R."/>
            <person name="Steenblock K."/>
            <person name="Schneider S."/>
            <person name="Klenk H.-P."/>
            <person name="Eisen J.A."/>
        </authorList>
    </citation>
    <scope>NUCLEOTIDE SEQUENCE [LARGE SCALE GENOMIC DNA]</scope>
    <source>
        <strain evidence="3">DSM 15567 / CIP 107919 / 50-1 BON</strain>
    </source>
</reference>
<accession>F3ZZL6</accession>
<gene>
    <name evidence="2" type="ordered locus">Mahau_1661</name>
</gene>
<dbReference type="eggNOG" id="ENOG502ZD3I">
    <property type="taxonomic scope" value="Bacteria"/>
</dbReference>
<dbReference type="RefSeq" id="WP_013781270.1">
    <property type="nucleotide sequence ID" value="NC_015520.1"/>
</dbReference>
<proteinExistence type="predicted"/>
<keyword evidence="3" id="KW-1185">Reference proteome</keyword>
<reference evidence="2 3" key="2">
    <citation type="journal article" date="2011" name="Stand. Genomic Sci.">
        <title>Complete genome sequence of Mahella australiensis type strain (50-1 BON).</title>
        <authorList>
            <person name="Sikorski J."/>
            <person name="Teshima H."/>
            <person name="Nolan M."/>
            <person name="Lucas S."/>
            <person name="Hammon N."/>
            <person name="Deshpande S."/>
            <person name="Cheng J.F."/>
            <person name="Pitluck S."/>
            <person name="Liolios K."/>
            <person name="Pagani I."/>
            <person name="Ivanova N."/>
            <person name="Huntemann M."/>
            <person name="Mavromatis K."/>
            <person name="Ovchinikova G."/>
            <person name="Pati A."/>
            <person name="Tapia R."/>
            <person name="Han C."/>
            <person name="Goodwin L."/>
            <person name="Chen A."/>
            <person name="Palaniappan K."/>
            <person name="Land M."/>
            <person name="Hauser L."/>
            <person name="Ngatchou-Djao O.D."/>
            <person name="Rohde M."/>
            <person name="Pukall R."/>
            <person name="Spring S."/>
            <person name="Abt B."/>
            <person name="Goker M."/>
            <person name="Detter J.C."/>
            <person name="Woyke T."/>
            <person name="Bristow J."/>
            <person name="Markowitz V."/>
            <person name="Hugenholtz P."/>
            <person name="Eisen J.A."/>
            <person name="Kyrpides N.C."/>
            <person name="Klenk H.P."/>
            <person name="Lapidus A."/>
        </authorList>
    </citation>
    <scope>NUCLEOTIDE SEQUENCE [LARGE SCALE GENOMIC DNA]</scope>
    <source>
        <strain evidence="3">DSM 15567 / CIP 107919 / 50-1 BON</strain>
    </source>
</reference>
<dbReference type="AlphaFoldDB" id="F3ZZL6"/>
<keyword evidence="1" id="KW-0472">Membrane</keyword>